<name>A0A840RSF4_9BURK</name>
<dbReference type="Gene3D" id="2.60.40.10">
    <property type="entry name" value="Immunoglobulins"/>
    <property type="match status" value="1"/>
</dbReference>
<sequence>MNVRYFQSWMWLLSGSIFLALILAGSASYARAPAPGTVLSVQAKASYKEGANSLLRNVASNLVIVKIAPLEFVTLAGNSAALAQPGTRLVVPLQLHNAGNIASQFSFSATSNMGGPPAFLLSAPKLYRDVRQSGEFDPNAPLITDFKASGAAGLGLSLQPNEKVALLMVADVPENAVGKATLELIATTALQQVQARFVLKATIADNALLQLMMQASPLWYAQNGAVDVKLSAKNLGAVAATGISSINNTTITIDGKAQTVVLLRHVIPAGASYVEGTLLTQNPLIKRLYRYESDPLFHYRTVRDSKTAATLAAAAHSSTLAPGTRVAEIAVAINTLDQNESLQATFSLVIDASAPDTLALQSDGWDANERVQSNPVMLRRASAATPDIVPYIQSPDLGLGVPGEYLLRVNNIGGGLTDKPIILIANIPKGVRALTASADKQWQCAITDAQLVTCSTEQAVAGNKFSSDIIVKVSAVDAAFPPGENLISLLGNVSVSGGGELAIHADNNLLNFNSRVTRGSSLSGSVWMDRGHTGAYDSGDTLLAGWRVQLRTASAASAAPAASPTPTANSGAKTARHSDTGNTPVQTDQIVAEAITDAQGAYQLAGLPAGGPYRLRFISPGGVRVGTPLDGKTGLPQANVTRDYEAGELVYERIENGHVYAEQNLAVSYSGRVYDAQSRKPVAAAKVRLGVNARGADLSAYLVGKPTNAEVITDAEGYFYYAFTPTAPAGTYTLAVETAGYEPHFSSAMPPMETPIRLSGAGDAPDVVMAADSLEIPAANDKVVYYKEIQREVNASRLVNNLLAIDPVNVSAGDVLFLRKDADRREVELIDYVNYTLTLKYTGKDPRKGFNIADQLPRGFTYVPGSARMVAGSVGGGSGVSDNGSGVALEPETRGNALRFNAADTILLNDAPILIQYRASVGVNAREGARAESHATAYSGNLRSKQASVSVNVIGGVFTNDAYALGKVSMICDAADSKASGQSHTIGVPGVRIYLEDGTFAETDQDGKYSIYGVKPLTHVLKIDNTTLPVGAIPLATTNRNSGHGGNQFIDLRNGELGRGDFTLSCGVGSLTDVESRREKAASNASEIETVIKRRFDVNPSATDGNTSVESLKTLSATGRIGVGASGTTTAPLSLSKKPTDNSDRNVAIVQQRDVPATSGFSNAPIDLKKNQALVPTLVTHAARAALVEAPLPLATLLPKLDPSLGFVDLNEGQIAPTRQIRVRVKGAITVATSATLAAGDFVLEVNGQLIGQDRVGTRTELISRKIAAWEYIGVALKAGKNVLTVRQGTQQQSITVIAPGDFQTLTIEVAATAEADSKKPLRVRLHVTDINDVPVTAPTTVTLSASAGQWLDASGHVGDDVYRGIIKDGVAEFDLLPPEQPGALTLRAVSGPIQTRRQIQLVAPLRPMLANGIVEGVVSLRNGLIRPVGERDSFENELSRLSTSWDNGKITAGGRAAFFLKGKVKGEYLLTAAYDSEKDVKQRLFRDIQPERYYPVYGDSSVRGFDAQSTSRLYLRIDKGQSYLLYGDFSTQDATGVRQLTQYNRGVTGIKHHFQTAGGRVSGTLFASRNNLTQRVVEIRPNGTSGPFSVFGADYLENSERVEIITHDRSMPSRILATRVLARFADYEVETMSGTLLFKSPEPSTDANLNPNTIRITYESDGNGANFWLYGGEVQVNVTDAIKLGAVAVEDRNPADPRALHGMTLEAELGRGTKLAGELAQTKSVRGLGRGSRVELTHQSAALKAGVTAVQSDGKFDNLNSPTSGGQIEARAGAEYKLDERNTLKGELVHARTLSKSGNDSNSGFGNGNNGNGSNLSPDTKLEGVLIGVEHAFDAGVQVEVGSRIVRGTAQGSTANGGSGTDDLNLNTLRTKVGMRVPGLPSASIYTEYERDMRDADKRLLAFGGDYQIQPGTKVYGRHEALSSLGNIYELGDAQKTSNYRSVLGIETEYMPQASLFNEYRLGSAIDGRAAQNAFGLRNGWNVAPGLRLNTTFERTKALSGSNSDEATAVTGQVEYLADTRWKGGAGLELRRSPQEDAMLNTLGVAIKLDPDWTFLGKSAVYRVTGRNGNGSNAGNGLRARQRLGVAYRETERNTLNALAYYEHRLENGRLAAIQNTNRHVHLFSAHASHRPYHALTVSGRYAFKHVTENGHGQHSAMQGHLLSGRVTRDITTKWDAGVAGSLFASSLGERLSAMGIEAGYQASDDLWISVGYNVFGFEDRDFSSMANTSRGTYFRLRYKFDESSL</sequence>
<organism evidence="2 3">
    <name type="scientific">Glaciimonas immobilis</name>
    <dbReference type="NCBI Taxonomy" id="728004"/>
    <lineage>
        <taxon>Bacteria</taxon>
        <taxon>Pseudomonadati</taxon>
        <taxon>Pseudomonadota</taxon>
        <taxon>Betaproteobacteria</taxon>
        <taxon>Burkholderiales</taxon>
        <taxon>Oxalobacteraceae</taxon>
        <taxon>Glaciimonas</taxon>
    </lineage>
</organism>
<evidence type="ECO:0000313" key="3">
    <source>
        <dbReference type="Proteomes" id="UP000571084"/>
    </source>
</evidence>
<dbReference type="SUPFAM" id="SSF117074">
    <property type="entry name" value="Hypothetical protein PA1324"/>
    <property type="match status" value="1"/>
</dbReference>
<protein>
    <submittedName>
        <fullName evidence="2">Putative repeat protein (TIGR01451 family)</fullName>
    </submittedName>
</protein>
<accession>A0A840RSF4</accession>
<dbReference type="Gene3D" id="2.60.40.1120">
    <property type="entry name" value="Carboxypeptidase-like, regulatory domain"/>
    <property type="match status" value="1"/>
</dbReference>
<evidence type="ECO:0000313" key="2">
    <source>
        <dbReference type="EMBL" id="MBB5199948.1"/>
    </source>
</evidence>
<dbReference type="RefSeq" id="WP_168056295.1">
    <property type="nucleotide sequence ID" value="NZ_JAAOZT010000009.1"/>
</dbReference>
<dbReference type="InterPro" id="IPR013783">
    <property type="entry name" value="Ig-like_fold"/>
</dbReference>
<keyword evidence="3" id="KW-1185">Reference proteome</keyword>
<feature type="region of interest" description="Disordered" evidence="1">
    <location>
        <begin position="555"/>
        <end position="584"/>
    </location>
</feature>
<dbReference type="EMBL" id="JACHHQ010000003">
    <property type="protein sequence ID" value="MBB5199948.1"/>
    <property type="molecule type" value="Genomic_DNA"/>
</dbReference>
<evidence type="ECO:0000256" key="1">
    <source>
        <dbReference type="SAM" id="MobiDB-lite"/>
    </source>
</evidence>
<feature type="compositionally biased region" description="Low complexity" evidence="1">
    <location>
        <begin position="555"/>
        <end position="568"/>
    </location>
</feature>
<dbReference type="InterPro" id="IPR047589">
    <property type="entry name" value="DUF11_rpt"/>
</dbReference>
<proteinExistence type="predicted"/>
<feature type="compositionally biased region" description="Low complexity" evidence="1">
    <location>
        <begin position="1796"/>
        <end position="1805"/>
    </location>
</feature>
<dbReference type="NCBIfam" id="TIGR01451">
    <property type="entry name" value="B_ant_repeat"/>
    <property type="match status" value="1"/>
</dbReference>
<gene>
    <name evidence="2" type="ORF">HNR39_001780</name>
</gene>
<comment type="caution">
    <text evidence="2">The sequence shown here is derived from an EMBL/GenBank/DDBJ whole genome shotgun (WGS) entry which is preliminary data.</text>
</comment>
<dbReference type="Proteomes" id="UP000571084">
    <property type="component" value="Unassembled WGS sequence"/>
</dbReference>
<reference evidence="2 3" key="1">
    <citation type="submission" date="2020-08" db="EMBL/GenBank/DDBJ databases">
        <title>Genomic Encyclopedia of Type Strains, Phase IV (KMG-IV): sequencing the most valuable type-strain genomes for metagenomic binning, comparative biology and taxonomic classification.</title>
        <authorList>
            <person name="Goeker M."/>
        </authorList>
    </citation>
    <scope>NUCLEOTIDE SEQUENCE [LARGE SCALE GENOMIC DNA]</scope>
    <source>
        <strain evidence="2 3">DSM 23240</strain>
    </source>
</reference>
<feature type="region of interest" description="Disordered" evidence="1">
    <location>
        <begin position="1794"/>
        <end position="1818"/>
    </location>
</feature>